<gene>
    <name evidence="6" type="ORF">EYH15_01090</name>
    <name evidence="7" type="ORF">EYH21_04925</name>
</gene>
<evidence type="ECO:0000259" key="5">
    <source>
        <dbReference type="PROSITE" id="PS51379"/>
    </source>
</evidence>
<dbReference type="EMBL" id="DQUO01000062">
    <property type="protein sequence ID" value="HIP91621.1"/>
    <property type="molecule type" value="Genomic_DNA"/>
</dbReference>
<organism evidence="7 8">
    <name type="scientific">Methanothermococcus okinawensis</name>
    <dbReference type="NCBI Taxonomy" id="155863"/>
    <lineage>
        <taxon>Archaea</taxon>
        <taxon>Methanobacteriati</taxon>
        <taxon>Methanobacteriota</taxon>
        <taxon>Methanomada group</taxon>
        <taxon>Methanococci</taxon>
        <taxon>Methanococcales</taxon>
        <taxon>Methanococcaceae</taxon>
        <taxon>Methanothermococcus</taxon>
    </lineage>
</organism>
<reference evidence="7" key="1">
    <citation type="journal article" date="2020" name="ISME J.">
        <title>Gammaproteobacteria mediating utilization of methyl-, sulfur- and petroleum organic compounds in deep ocean hydrothermal plumes.</title>
        <authorList>
            <person name="Zhou Z."/>
            <person name="Liu Y."/>
            <person name="Pan J."/>
            <person name="Cron B.R."/>
            <person name="Toner B.M."/>
            <person name="Anantharaman K."/>
            <person name="Breier J.A."/>
            <person name="Dick G.J."/>
            <person name="Li M."/>
        </authorList>
    </citation>
    <scope>NUCLEOTIDE SEQUENCE</scope>
    <source>
        <strain evidence="6">SZUA-1453</strain>
        <strain evidence="7">SZUA-1471</strain>
    </source>
</reference>
<evidence type="ECO:0000313" key="7">
    <source>
        <dbReference type="EMBL" id="HIP91621.1"/>
    </source>
</evidence>
<dbReference type="EMBL" id="DQUI01000025">
    <property type="protein sequence ID" value="HIP84074.1"/>
    <property type="molecule type" value="Genomic_DNA"/>
</dbReference>
<dbReference type="PANTHER" id="PTHR43687">
    <property type="entry name" value="ADENYLYLSULFATE REDUCTASE, BETA SUBUNIT"/>
    <property type="match status" value="1"/>
</dbReference>
<protein>
    <submittedName>
        <fullName evidence="7">Ferredoxin</fullName>
    </submittedName>
</protein>
<accession>A0A832ZK30</accession>
<dbReference type="GO" id="GO:0051539">
    <property type="term" value="F:4 iron, 4 sulfur cluster binding"/>
    <property type="evidence" value="ECO:0007669"/>
    <property type="project" value="UniProtKB-KW"/>
</dbReference>
<feature type="domain" description="4Fe-4S ferredoxin-type" evidence="5">
    <location>
        <begin position="33"/>
        <end position="62"/>
    </location>
</feature>
<evidence type="ECO:0000256" key="1">
    <source>
        <dbReference type="ARBA" id="ARBA00022485"/>
    </source>
</evidence>
<evidence type="ECO:0000256" key="4">
    <source>
        <dbReference type="ARBA" id="ARBA00023014"/>
    </source>
</evidence>
<feature type="domain" description="4Fe-4S ferredoxin-type" evidence="5">
    <location>
        <begin position="1"/>
        <end position="32"/>
    </location>
</feature>
<evidence type="ECO:0000313" key="6">
    <source>
        <dbReference type="EMBL" id="HIP84074.1"/>
    </source>
</evidence>
<comment type="caution">
    <text evidence="7">The sequence shown here is derived from an EMBL/GenBank/DDBJ whole genome shotgun (WGS) entry which is preliminary data.</text>
</comment>
<keyword evidence="1" id="KW-0004">4Fe-4S</keyword>
<dbReference type="Pfam" id="PF13187">
    <property type="entry name" value="Fer4_9"/>
    <property type="match status" value="1"/>
</dbReference>
<dbReference type="InterPro" id="IPR050572">
    <property type="entry name" value="Fe-S_Ferredoxin"/>
</dbReference>
<dbReference type="PROSITE" id="PS51379">
    <property type="entry name" value="4FE4S_FER_2"/>
    <property type="match status" value="2"/>
</dbReference>
<proteinExistence type="predicted"/>
<dbReference type="SUPFAM" id="SSF54862">
    <property type="entry name" value="4Fe-4S ferredoxins"/>
    <property type="match status" value="1"/>
</dbReference>
<dbReference type="InterPro" id="IPR017896">
    <property type="entry name" value="4Fe4S_Fe-S-bd"/>
</dbReference>
<keyword evidence="3" id="KW-0408">Iron</keyword>
<dbReference type="AlphaFoldDB" id="A0A832ZK30"/>
<evidence type="ECO:0000256" key="3">
    <source>
        <dbReference type="ARBA" id="ARBA00023004"/>
    </source>
</evidence>
<keyword evidence="4" id="KW-0411">Iron-sulfur</keyword>
<dbReference type="PANTHER" id="PTHR43687:SF5">
    <property type="entry name" value="4FE-4S FERREDOXIN-TYPE DOMAIN-CONTAINING PROTEIN"/>
    <property type="match status" value="1"/>
</dbReference>
<dbReference type="Proteomes" id="UP000643554">
    <property type="component" value="Unassembled WGS sequence"/>
</dbReference>
<keyword evidence="2" id="KW-0479">Metal-binding</keyword>
<evidence type="ECO:0000256" key="2">
    <source>
        <dbReference type="ARBA" id="ARBA00022723"/>
    </source>
</evidence>
<dbReference type="Gene3D" id="3.30.70.20">
    <property type="match status" value="1"/>
</dbReference>
<evidence type="ECO:0000313" key="8">
    <source>
        <dbReference type="Proteomes" id="UP000618343"/>
    </source>
</evidence>
<dbReference type="Proteomes" id="UP000618343">
    <property type="component" value="Unassembled WGS sequence"/>
</dbReference>
<sequence length="62" mass="6967">MAVTIDYTRCKGLDCGECVDVCPMEVFKIENNRVVVADEELCTFCMVCKDVCLENAIEVKID</sequence>
<name>A0A832ZK30_9EURY</name>
<dbReference type="GO" id="GO:0046872">
    <property type="term" value="F:metal ion binding"/>
    <property type="evidence" value="ECO:0007669"/>
    <property type="project" value="UniProtKB-KW"/>
</dbReference>